<evidence type="ECO:0000313" key="3">
    <source>
        <dbReference type="Proteomes" id="UP000625804"/>
    </source>
</evidence>
<name>A0A8J8KBC5_9BACI</name>
<comment type="caution">
    <text evidence="2">The sequence shown here is derived from an EMBL/GenBank/DDBJ whole genome shotgun (WGS) entry which is preliminary data.</text>
</comment>
<feature type="domain" description="6-hydroxymethylpterin diphosphokinase MptE-like" evidence="1">
    <location>
        <begin position="168"/>
        <end position="334"/>
    </location>
</feature>
<proteinExistence type="predicted"/>
<dbReference type="InterPro" id="IPR002826">
    <property type="entry name" value="MptE-like"/>
</dbReference>
<sequence>MKWHLKNTKTVPTLIIHENQKDILLYSKYDPMKDVITWIDGIQINKQSKDIIIIGMGLGYHVLHLAQKYNNYQIHVFEFNNAFAEWLIKNELLNFIDSNKNIKFYYQKDLRKLLAELSSIMIKAQNNFFIHKPSLNLIENYEIKLMLQSFIIKRDTINDHGELLDFNYKKNIELNDKDIRPFLSLYKNHPIILASAGPSLTKHLSLLKKALESKIQIACVGTALKPLISAGIIPSFIMISDPNDKILEQFENLYNLNIPLFYLSTANNLTVKTYNGPRYVVWQKGYGPAEVQAKAVGVPLVETGGSVATCLLDLLVKMGFNKIALVGQDLAFTDFQSHAQGTHAYRKIKGFSNLIKVDDYYLKNKIYTSRNLYIYLRWFEMYAEKINHVELWNCTEGGAHIKGWKHKTLKEFLNNVNSAE</sequence>
<dbReference type="AlphaFoldDB" id="A0A8J8KBC5"/>
<reference evidence="2" key="1">
    <citation type="submission" date="2020-06" db="EMBL/GenBank/DDBJ databases">
        <title>A novel thermopfilic bacterium from Erzurum, Turkey.</title>
        <authorList>
            <person name="Adiguzel A."/>
            <person name="Ay H."/>
            <person name="Baltaci M.O."/>
        </authorList>
    </citation>
    <scope>NUCLEOTIDE SEQUENCE</scope>
    <source>
        <strain evidence="2">P2</strain>
    </source>
</reference>
<gene>
    <name evidence="2" type="ORF">HR057_08410</name>
</gene>
<protein>
    <submittedName>
        <fullName evidence="2">Motility associated factor glycosyltransferase family protein</fullName>
    </submittedName>
</protein>
<dbReference type="SUPFAM" id="SSF53335">
    <property type="entry name" value="S-adenosyl-L-methionine-dependent methyltransferases"/>
    <property type="match status" value="1"/>
</dbReference>
<dbReference type="PANTHER" id="PTHR41786:SF1">
    <property type="entry name" value="6-HYDROXYMETHYLPTERIN DIPHOSPHOKINASE MPTE-LIKE DOMAIN-CONTAINING PROTEIN"/>
    <property type="match status" value="1"/>
</dbReference>
<organism evidence="2 3">
    <name type="scientific">Calidifontibacillus erzurumensis</name>
    <dbReference type="NCBI Taxonomy" id="2741433"/>
    <lineage>
        <taxon>Bacteria</taxon>
        <taxon>Bacillati</taxon>
        <taxon>Bacillota</taxon>
        <taxon>Bacilli</taxon>
        <taxon>Bacillales</taxon>
        <taxon>Bacillaceae</taxon>
        <taxon>Calidifontibacillus/Schinkia group</taxon>
        <taxon>Calidifontibacillus</taxon>
    </lineage>
</organism>
<accession>A0A8J8KBC5</accession>
<evidence type="ECO:0000259" key="1">
    <source>
        <dbReference type="Pfam" id="PF01973"/>
    </source>
</evidence>
<keyword evidence="3" id="KW-1185">Reference proteome</keyword>
<dbReference type="InterPro" id="IPR029063">
    <property type="entry name" value="SAM-dependent_MTases_sf"/>
</dbReference>
<dbReference type="RefSeq" id="WP_173730993.1">
    <property type="nucleotide sequence ID" value="NZ_JABTTE010000009.1"/>
</dbReference>
<dbReference type="Pfam" id="PF01973">
    <property type="entry name" value="MptE-like"/>
    <property type="match status" value="1"/>
</dbReference>
<evidence type="ECO:0000313" key="2">
    <source>
        <dbReference type="EMBL" id="NSL51789.1"/>
    </source>
</evidence>
<dbReference type="Proteomes" id="UP000625804">
    <property type="component" value="Unassembled WGS sequence"/>
</dbReference>
<dbReference type="EMBL" id="JABTTE010000009">
    <property type="protein sequence ID" value="NSL51789.1"/>
    <property type="molecule type" value="Genomic_DNA"/>
</dbReference>
<dbReference type="PANTHER" id="PTHR41786">
    <property type="entry name" value="MOTILITY ACCESSORY FACTOR MAF"/>
    <property type="match status" value="1"/>
</dbReference>